<dbReference type="PANTHER" id="PTHR43731">
    <property type="entry name" value="RHOMBOID PROTEASE"/>
    <property type="match status" value="1"/>
</dbReference>
<evidence type="ECO:0000256" key="5">
    <source>
        <dbReference type="ARBA" id="ARBA00022989"/>
    </source>
</evidence>
<dbReference type="OrthoDB" id="9813074at2"/>
<dbReference type="EMBL" id="SMAN01000014">
    <property type="protein sequence ID" value="TCT20380.1"/>
    <property type="molecule type" value="Genomic_DNA"/>
</dbReference>
<reference evidence="9 10" key="1">
    <citation type="submission" date="2019-03" db="EMBL/GenBank/DDBJ databases">
        <title>Genomic Encyclopedia of Type Strains, Phase IV (KMG-IV): sequencing the most valuable type-strain genomes for metagenomic binning, comparative biology and taxonomic classification.</title>
        <authorList>
            <person name="Goeker M."/>
        </authorList>
    </citation>
    <scope>NUCLEOTIDE SEQUENCE [LARGE SCALE GENOMIC DNA]</scope>
    <source>
        <strain evidence="9 10">DSM 25894</strain>
    </source>
</reference>
<organism evidence="9 10">
    <name type="scientific">Melghiribacillus thermohalophilus</name>
    <dbReference type="NCBI Taxonomy" id="1324956"/>
    <lineage>
        <taxon>Bacteria</taxon>
        <taxon>Bacillati</taxon>
        <taxon>Bacillota</taxon>
        <taxon>Bacilli</taxon>
        <taxon>Bacillales</taxon>
        <taxon>Bacillaceae</taxon>
        <taxon>Melghiribacillus</taxon>
    </lineage>
</organism>
<evidence type="ECO:0000256" key="7">
    <source>
        <dbReference type="SAM" id="Phobius"/>
    </source>
</evidence>
<feature type="domain" description="Peptidase S54 rhomboid" evidence="8">
    <location>
        <begin position="57"/>
        <end position="193"/>
    </location>
</feature>
<dbReference type="InterPro" id="IPR022764">
    <property type="entry name" value="Peptidase_S54_rhomboid_dom"/>
</dbReference>
<dbReference type="RefSeq" id="WP_132372174.1">
    <property type="nucleotide sequence ID" value="NZ_SMAN01000014.1"/>
</dbReference>
<evidence type="ECO:0000256" key="6">
    <source>
        <dbReference type="ARBA" id="ARBA00023136"/>
    </source>
</evidence>
<feature type="transmembrane region" description="Helical" evidence="7">
    <location>
        <begin position="98"/>
        <end position="116"/>
    </location>
</feature>
<dbReference type="InterPro" id="IPR050925">
    <property type="entry name" value="Rhomboid_protease_S54"/>
</dbReference>
<evidence type="ECO:0000313" key="10">
    <source>
        <dbReference type="Proteomes" id="UP000294650"/>
    </source>
</evidence>
<comment type="caution">
    <text evidence="9">The sequence shown here is derived from an EMBL/GenBank/DDBJ whole genome shotgun (WGS) entry which is preliminary data.</text>
</comment>
<evidence type="ECO:0000256" key="1">
    <source>
        <dbReference type="ARBA" id="ARBA00004141"/>
    </source>
</evidence>
<dbReference type="Proteomes" id="UP000294650">
    <property type="component" value="Unassembled WGS sequence"/>
</dbReference>
<evidence type="ECO:0000259" key="8">
    <source>
        <dbReference type="Pfam" id="PF01694"/>
    </source>
</evidence>
<feature type="transmembrane region" description="Helical" evidence="7">
    <location>
        <begin position="122"/>
        <end position="140"/>
    </location>
</feature>
<keyword evidence="10" id="KW-1185">Reference proteome</keyword>
<feature type="transmembrane region" description="Helical" evidence="7">
    <location>
        <begin position="152"/>
        <end position="169"/>
    </location>
</feature>
<dbReference type="Gene3D" id="1.20.1540.10">
    <property type="entry name" value="Rhomboid-like"/>
    <property type="match status" value="1"/>
</dbReference>
<comment type="similarity">
    <text evidence="2">Belongs to the peptidase S54 family.</text>
</comment>
<dbReference type="PANTHER" id="PTHR43731:SF14">
    <property type="entry name" value="PRESENILIN-ASSOCIATED RHOMBOID-LIKE PROTEIN, MITOCHONDRIAL"/>
    <property type="match status" value="1"/>
</dbReference>
<keyword evidence="3 7" id="KW-0812">Transmembrane</keyword>
<evidence type="ECO:0000256" key="3">
    <source>
        <dbReference type="ARBA" id="ARBA00022692"/>
    </source>
</evidence>
<keyword evidence="4" id="KW-0378">Hydrolase</keyword>
<feature type="transmembrane region" description="Helical" evidence="7">
    <location>
        <begin position="175"/>
        <end position="196"/>
    </location>
</feature>
<proteinExistence type="inferred from homology"/>
<evidence type="ECO:0000256" key="4">
    <source>
        <dbReference type="ARBA" id="ARBA00022801"/>
    </source>
</evidence>
<dbReference type="GO" id="GO:0016020">
    <property type="term" value="C:membrane"/>
    <property type="evidence" value="ECO:0007669"/>
    <property type="project" value="UniProtKB-SubCell"/>
</dbReference>
<sequence length="251" mass="29013">MFIRNESFKDFLRFYPVISTLVTIHILLWITTEVIPLSFFMELKQLGVGHNGLIKSGEYWRIVTAMFFHFGLMHTLFNSFTLVLFGPALETMLGKMKFILFYLLTGVGGNVATLYLAHDFVIHAGASGAIYGLFGIYVYMMMYKKHLMDDQSSQIVKVILILGLIMTFLRTNINIYAHIFGLLTGFALGPLLLHNVRPFFTGTLKRYAVDDNEIHFDPDRWRKKRIPWKKIVLVLFWGAILTLVILEMFVR</sequence>
<accession>A0A4R3MV36</accession>
<keyword evidence="9" id="KW-0645">Protease</keyword>
<comment type="subcellular location">
    <subcellularLocation>
        <location evidence="1">Membrane</location>
        <topology evidence="1">Multi-pass membrane protein</topology>
    </subcellularLocation>
</comment>
<feature type="transmembrane region" description="Helical" evidence="7">
    <location>
        <begin position="59"/>
        <end position="86"/>
    </location>
</feature>
<dbReference type="GO" id="GO:0004252">
    <property type="term" value="F:serine-type endopeptidase activity"/>
    <property type="evidence" value="ECO:0007669"/>
    <property type="project" value="InterPro"/>
</dbReference>
<keyword evidence="6 7" id="KW-0472">Membrane</keyword>
<dbReference type="SUPFAM" id="SSF144091">
    <property type="entry name" value="Rhomboid-like"/>
    <property type="match status" value="1"/>
</dbReference>
<evidence type="ECO:0000313" key="9">
    <source>
        <dbReference type="EMBL" id="TCT20380.1"/>
    </source>
</evidence>
<name>A0A4R3MV36_9BACI</name>
<evidence type="ECO:0000256" key="2">
    <source>
        <dbReference type="ARBA" id="ARBA00009045"/>
    </source>
</evidence>
<dbReference type="GO" id="GO:0006508">
    <property type="term" value="P:proteolysis"/>
    <property type="evidence" value="ECO:0007669"/>
    <property type="project" value="UniProtKB-KW"/>
</dbReference>
<feature type="transmembrane region" description="Helical" evidence="7">
    <location>
        <begin position="231"/>
        <end position="250"/>
    </location>
</feature>
<feature type="transmembrane region" description="Helical" evidence="7">
    <location>
        <begin position="12"/>
        <end position="39"/>
    </location>
</feature>
<dbReference type="InterPro" id="IPR035952">
    <property type="entry name" value="Rhomboid-like_sf"/>
</dbReference>
<protein>
    <submittedName>
        <fullName evidence="9">Membrane associated rhomboid family serine protease</fullName>
    </submittedName>
</protein>
<dbReference type="AlphaFoldDB" id="A0A4R3MV36"/>
<keyword evidence="5 7" id="KW-1133">Transmembrane helix</keyword>
<gene>
    <name evidence="9" type="ORF">EDD68_11464</name>
</gene>
<dbReference type="Pfam" id="PF01694">
    <property type="entry name" value="Rhomboid"/>
    <property type="match status" value="1"/>
</dbReference>